<accession>A0AAW7X8G2</accession>
<dbReference type="InterPro" id="IPR001031">
    <property type="entry name" value="Thioesterase"/>
</dbReference>
<dbReference type="PANTHER" id="PTHR11487">
    <property type="entry name" value="THIOESTERASE"/>
    <property type="match status" value="1"/>
</dbReference>
<dbReference type="Gene3D" id="3.40.50.1820">
    <property type="entry name" value="alpha/beta hydrolase"/>
    <property type="match status" value="1"/>
</dbReference>
<dbReference type="Proteomes" id="UP001169760">
    <property type="component" value="Unassembled WGS sequence"/>
</dbReference>
<evidence type="ECO:0000313" key="3">
    <source>
        <dbReference type="EMBL" id="MDO6423880.1"/>
    </source>
</evidence>
<sequence length="253" mass="28132">MKKTSLIYIPLQRSQATYRLLCFPYAGGSAATYMQWAEQLDADIELAVIQLPGRGIRLVEAAYSTMEEIVDAITNAMNLLQDKPFVFFGHSMGARVAYEVCLALENKHKPLPVHFFASACAAPNIERELPPTYHLPNKVFLDKIAALNGSPQAVLEDEELMELILPALRADFKIIETYCNKSKHTLPLGVSVLVGSSEKFKPAALENWFDLFESNTGIHTVKGDHFFVDKNKQPVIDFIKTTVTCQLATAEPA</sequence>
<comment type="similarity">
    <text evidence="1">Belongs to the thioesterase family.</text>
</comment>
<protein>
    <submittedName>
        <fullName evidence="3">Alpha/beta fold hydrolase</fullName>
    </submittedName>
</protein>
<dbReference type="GO" id="GO:0016787">
    <property type="term" value="F:hydrolase activity"/>
    <property type="evidence" value="ECO:0007669"/>
    <property type="project" value="UniProtKB-KW"/>
</dbReference>
<dbReference type="PANTHER" id="PTHR11487:SF0">
    <property type="entry name" value="S-ACYL FATTY ACID SYNTHASE THIOESTERASE, MEDIUM CHAIN"/>
    <property type="match status" value="1"/>
</dbReference>
<dbReference type="AlphaFoldDB" id="A0AAW7X8G2"/>
<gene>
    <name evidence="3" type="ORF">Q4521_15460</name>
</gene>
<dbReference type="EMBL" id="JAUOPB010000011">
    <property type="protein sequence ID" value="MDO6423880.1"/>
    <property type="molecule type" value="Genomic_DNA"/>
</dbReference>
<evidence type="ECO:0000313" key="4">
    <source>
        <dbReference type="Proteomes" id="UP001169760"/>
    </source>
</evidence>
<comment type="caution">
    <text evidence="3">The sequence shown here is derived from an EMBL/GenBank/DDBJ whole genome shotgun (WGS) entry which is preliminary data.</text>
</comment>
<dbReference type="InterPro" id="IPR029058">
    <property type="entry name" value="AB_hydrolase_fold"/>
</dbReference>
<name>A0AAW7X8G2_9GAMM</name>
<dbReference type="InterPro" id="IPR012223">
    <property type="entry name" value="TEII"/>
</dbReference>
<evidence type="ECO:0000259" key="2">
    <source>
        <dbReference type="Pfam" id="PF00975"/>
    </source>
</evidence>
<dbReference type="RefSeq" id="WP_303493416.1">
    <property type="nucleotide sequence ID" value="NZ_JAUOPB010000011.1"/>
</dbReference>
<dbReference type="Pfam" id="PF00975">
    <property type="entry name" value="Thioesterase"/>
    <property type="match status" value="1"/>
</dbReference>
<feature type="domain" description="Thioesterase" evidence="2">
    <location>
        <begin position="19"/>
        <end position="241"/>
    </location>
</feature>
<dbReference type="SUPFAM" id="SSF53474">
    <property type="entry name" value="alpha/beta-Hydrolases"/>
    <property type="match status" value="1"/>
</dbReference>
<organism evidence="3 4">
    <name type="scientific">Saccharophagus degradans</name>
    <dbReference type="NCBI Taxonomy" id="86304"/>
    <lineage>
        <taxon>Bacteria</taxon>
        <taxon>Pseudomonadati</taxon>
        <taxon>Pseudomonadota</taxon>
        <taxon>Gammaproteobacteria</taxon>
        <taxon>Cellvibrionales</taxon>
        <taxon>Cellvibrionaceae</taxon>
        <taxon>Saccharophagus</taxon>
    </lineage>
</organism>
<proteinExistence type="inferred from homology"/>
<evidence type="ECO:0000256" key="1">
    <source>
        <dbReference type="ARBA" id="ARBA00007169"/>
    </source>
</evidence>
<reference evidence="3" key="1">
    <citation type="submission" date="2023-07" db="EMBL/GenBank/DDBJ databases">
        <title>Genome content predicts the carbon catabolic preferences of heterotrophic bacteria.</title>
        <authorList>
            <person name="Gralka M."/>
        </authorList>
    </citation>
    <scope>NUCLEOTIDE SEQUENCE</scope>
    <source>
        <strain evidence="3">I3M17_2</strain>
    </source>
</reference>
<keyword evidence="3" id="KW-0378">Hydrolase</keyword>
<dbReference type="GO" id="GO:0008610">
    <property type="term" value="P:lipid biosynthetic process"/>
    <property type="evidence" value="ECO:0007669"/>
    <property type="project" value="TreeGrafter"/>
</dbReference>